<dbReference type="AlphaFoldDB" id="A0A1F6C493"/>
<dbReference type="InterPro" id="IPR036890">
    <property type="entry name" value="HATPase_C_sf"/>
</dbReference>
<dbReference type="InterPro" id="IPR000700">
    <property type="entry name" value="PAS-assoc_C"/>
</dbReference>
<dbReference type="InterPro" id="IPR001610">
    <property type="entry name" value="PAC"/>
</dbReference>
<organism evidence="8 9">
    <name type="scientific">Handelsmanbacteria sp. (strain RIFCSPLOWO2_12_FULL_64_10)</name>
    <dbReference type="NCBI Taxonomy" id="1817868"/>
    <lineage>
        <taxon>Bacteria</taxon>
        <taxon>Candidatus Handelsmaniibacteriota</taxon>
    </lineage>
</organism>
<dbReference type="InterPro" id="IPR005467">
    <property type="entry name" value="His_kinase_dom"/>
</dbReference>
<evidence type="ECO:0000256" key="3">
    <source>
        <dbReference type="ARBA" id="ARBA00023012"/>
    </source>
</evidence>
<dbReference type="PROSITE" id="PS50112">
    <property type="entry name" value="PAS"/>
    <property type="match status" value="1"/>
</dbReference>
<dbReference type="InterPro" id="IPR035965">
    <property type="entry name" value="PAS-like_dom_sf"/>
</dbReference>
<dbReference type="CDD" id="cd00130">
    <property type="entry name" value="PAS"/>
    <property type="match status" value="2"/>
</dbReference>
<feature type="domain" description="PAS" evidence="6">
    <location>
        <begin position="559"/>
        <end position="612"/>
    </location>
</feature>
<proteinExistence type="predicted"/>
<comment type="caution">
    <text evidence="8">The sequence shown here is derived from an EMBL/GenBank/DDBJ whole genome shotgun (WGS) entry which is preliminary data.</text>
</comment>
<evidence type="ECO:0000256" key="2">
    <source>
        <dbReference type="ARBA" id="ARBA00022777"/>
    </source>
</evidence>
<evidence type="ECO:0000256" key="4">
    <source>
        <dbReference type="SAM" id="Coils"/>
    </source>
</evidence>
<evidence type="ECO:0008006" key="10">
    <source>
        <dbReference type="Google" id="ProtNLM"/>
    </source>
</evidence>
<dbReference type="GO" id="GO:0016020">
    <property type="term" value="C:membrane"/>
    <property type="evidence" value="ECO:0007669"/>
    <property type="project" value="InterPro"/>
</dbReference>
<feature type="coiled-coil region" evidence="4">
    <location>
        <begin position="3"/>
        <end position="70"/>
    </location>
</feature>
<dbReference type="SMART" id="SM00086">
    <property type="entry name" value="PAC"/>
    <property type="match status" value="2"/>
</dbReference>
<dbReference type="Proteomes" id="UP000178606">
    <property type="component" value="Unassembled WGS sequence"/>
</dbReference>
<feature type="domain" description="PAC" evidence="7">
    <location>
        <begin position="636"/>
        <end position="686"/>
    </location>
</feature>
<evidence type="ECO:0000259" key="6">
    <source>
        <dbReference type="PROSITE" id="PS50112"/>
    </source>
</evidence>
<dbReference type="PROSITE" id="PS50109">
    <property type="entry name" value="HIS_KIN"/>
    <property type="match status" value="1"/>
</dbReference>
<dbReference type="PANTHER" id="PTHR24421:SF58">
    <property type="entry name" value="SIGNAL TRANSDUCTION HISTIDINE-PROTEIN KINASE_PHOSPHATASE UHPB"/>
    <property type="match status" value="1"/>
</dbReference>
<dbReference type="SMART" id="SM00387">
    <property type="entry name" value="HATPase_c"/>
    <property type="match status" value="1"/>
</dbReference>
<keyword evidence="4" id="KW-0175">Coiled coil</keyword>
<dbReference type="Pfam" id="PF07730">
    <property type="entry name" value="HisKA_3"/>
    <property type="match status" value="1"/>
</dbReference>
<evidence type="ECO:0000259" key="7">
    <source>
        <dbReference type="PROSITE" id="PS50113"/>
    </source>
</evidence>
<sequence>MRYREYSEKVQTLHEQVADLQRASSSGEREALGEVLQSTVEELHVADEELRLQNEEMMETRRALEVERQRYLDLFDFAPDGYIETDLEGVIREANRAAAILLRVRKDFLAGKPLAVFIPDGGIKAFHDRLARLREQEEEERVQHYELRLRPREGAVFHAAATISAVQDTEGRRVGLRWALRDVEEEVQRREQEAFVARIHRLLSERAPGEGVEAAVSEIAQRACADAAVLWTWRPTEAGFQGLLQWFVGGAEEGLRAMYRGLFGQERPGPMPTLRQSSGTTGEGSYADAVLETGEALYVPDTAEGGFWGDEVRAHYGWRSAYMTPLVLREDFKALLLLLARERDAFSEPGRGLVEGLRPTLAAAVEQWRYEERLRDLNANLEDRVRQQRALLRVNRAVQEMAMASDLGQVTQGCLKASQGVGMNAQAMAVHRVIDAEQKLIETFRVGPSGVITSGEQRRGEVIVGCWQSGEVLLCDDIERQAGEEAQAFREKFGGLPIRSWVDVPFVCGVISALSVHPDAFSETDVVLLRQMAEIYSVGIARVEDLERVEVSQEALRTSEARFRGYLESAPDAVVIANGEGRIALVNSQTEALFGYTRDELLNQPVEILMPERFRGRHAGHRAGYAADPRARPMGAGLELYGLRKDGVEFPVEISLSPVETEEGLLVISDIRDITERKRVEAQILSYQGQLRSLASELGSVQEEERRRIATDLHDRIGQTLAVSKMMLGALLASASSAELAESLDEVRRLVDQAVQDARSLTFELSPPILYELGLEATIEWLAEQVQERHGIRVEVEGDGERKLLEEDVRDLLFRAVQELLVNVVKHAQARRARVSSRREDGVIRIEVEDDGVGVDLSENGHGTDRNGGFGLFSIRERLAHVGGSLEIVSGPGQGMRAVLIAPLKRE</sequence>
<dbReference type="PANTHER" id="PTHR24421">
    <property type="entry name" value="NITRATE/NITRITE SENSOR PROTEIN NARX-RELATED"/>
    <property type="match status" value="1"/>
</dbReference>
<evidence type="ECO:0000313" key="8">
    <source>
        <dbReference type="EMBL" id="OGG43995.1"/>
    </source>
</evidence>
<evidence type="ECO:0000313" key="9">
    <source>
        <dbReference type="Proteomes" id="UP000178606"/>
    </source>
</evidence>
<dbReference type="GO" id="GO:0046983">
    <property type="term" value="F:protein dimerization activity"/>
    <property type="evidence" value="ECO:0007669"/>
    <property type="project" value="InterPro"/>
</dbReference>
<feature type="domain" description="PAC" evidence="7">
    <location>
        <begin position="143"/>
        <end position="195"/>
    </location>
</feature>
<dbReference type="InterPro" id="IPR029016">
    <property type="entry name" value="GAF-like_dom_sf"/>
</dbReference>
<dbReference type="InterPro" id="IPR000014">
    <property type="entry name" value="PAS"/>
</dbReference>
<dbReference type="Pfam" id="PF00989">
    <property type="entry name" value="PAS"/>
    <property type="match status" value="1"/>
</dbReference>
<dbReference type="InterPro" id="IPR013767">
    <property type="entry name" value="PAS_fold"/>
</dbReference>
<feature type="domain" description="Histidine kinase" evidence="5">
    <location>
        <begin position="708"/>
        <end position="906"/>
    </location>
</feature>
<dbReference type="Gene3D" id="1.20.5.1930">
    <property type="match status" value="1"/>
</dbReference>
<dbReference type="SUPFAM" id="SSF55781">
    <property type="entry name" value="GAF domain-like"/>
    <property type="match status" value="2"/>
</dbReference>
<dbReference type="EMBL" id="MFKF01000420">
    <property type="protein sequence ID" value="OGG43995.1"/>
    <property type="molecule type" value="Genomic_DNA"/>
</dbReference>
<dbReference type="InterPro" id="IPR011712">
    <property type="entry name" value="Sig_transdc_His_kin_sub3_dim/P"/>
</dbReference>
<reference evidence="8 9" key="1">
    <citation type="journal article" date="2016" name="Nat. Commun.">
        <title>Thousands of microbial genomes shed light on interconnected biogeochemical processes in an aquifer system.</title>
        <authorList>
            <person name="Anantharaman K."/>
            <person name="Brown C.T."/>
            <person name="Hug L.A."/>
            <person name="Sharon I."/>
            <person name="Castelle C.J."/>
            <person name="Probst A.J."/>
            <person name="Thomas B.C."/>
            <person name="Singh A."/>
            <person name="Wilkins M.J."/>
            <person name="Karaoz U."/>
            <person name="Brodie E.L."/>
            <person name="Williams K.H."/>
            <person name="Hubbard S.S."/>
            <person name="Banfield J.F."/>
        </authorList>
    </citation>
    <scope>NUCLEOTIDE SEQUENCE [LARGE SCALE GENOMIC DNA]</scope>
    <source>
        <strain evidence="9">RIFCSPLOWO2_12_FULL_64_10</strain>
    </source>
</reference>
<dbReference type="Gene3D" id="3.30.565.10">
    <property type="entry name" value="Histidine kinase-like ATPase, C-terminal domain"/>
    <property type="match status" value="1"/>
</dbReference>
<dbReference type="Pfam" id="PF13426">
    <property type="entry name" value="PAS_9"/>
    <property type="match status" value="1"/>
</dbReference>
<protein>
    <recommendedName>
        <fullName evidence="10">Oxygen sensor histidine kinase NreB</fullName>
    </recommendedName>
</protein>
<evidence type="ECO:0000256" key="1">
    <source>
        <dbReference type="ARBA" id="ARBA00022679"/>
    </source>
</evidence>
<dbReference type="PROSITE" id="PS50113">
    <property type="entry name" value="PAC"/>
    <property type="match status" value="2"/>
</dbReference>
<accession>A0A1F6C493</accession>
<dbReference type="Gene3D" id="3.30.450.20">
    <property type="entry name" value="PAS domain"/>
    <property type="match status" value="2"/>
</dbReference>
<dbReference type="InterPro" id="IPR050482">
    <property type="entry name" value="Sensor_HK_TwoCompSys"/>
</dbReference>
<dbReference type="InterPro" id="IPR003594">
    <property type="entry name" value="HATPase_dom"/>
</dbReference>
<dbReference type="NCBIfam" id="TIGR00229">
    <property type="entry name" value="sensory_box"/>
    <property type="match status" value="2"/>
</dbReference>
<dbReference type="GO" id="GO:0000155">
    <property type="term" value="F:phosphorelay sensor kinase activity"/>
    <property type="evidence" value="ECO:0007669"/>
    <property type="project" value="InterPro"/>
</dbReference>
<dbReference type="SUPFAM" id="SSF55874">
    <property type="entry name" value="ATPase domain of HSP90 chaperone/DNA topoisomerase II/histidine kinase"/>
    <property type="match status" value="1"/>
</dbReference>
<keyword evidence="2" id="KW-0418">Kinase</keyword>
<dbReference type="Gene3D" id="3.30.450.40">
    <property type="match status" value="2"/>
</dbReference>
<name>A0A1F6C493_HANXR</name>
<dbReference type="SMART" id="SM00091">
    <property type="entry name" value="PAS"/>
    <property type="match status" value="2"/>
</dbReference>
<dbReference type="Pfam" id="PF02518">
    <property type="entry name" value="HATPase_c"/>
    <property type="match status" value="1"/>
</dbReference>
<gene>
    <name evidence="8" type="ORF">A3F84_15430</name>
</gene>
<dbReference type="SUPFAM" id="SSF55785">
    <property type="entry name" value="PYP-like sensor domain (PAS domain)"/>
    <property type="match status" value="2"/>
</dbReference>
<evidence type="ECO:0000259" key="5">
    <source>
        <dbReference type="PROSITE" id="PS50109"/>
    </source>
</evidence>
<keyword evidence="1" id="KW-0808">Transferase</keyword>
<dbReference type="GO" id="GO:0006355">
    <property type="term" value="P:regulation of DNA-templated transcription"/>
    <property type="evidence" value="ECO:0007669"/>
    <property type="project" value="InterPro"/>
</dbReference>
<keyword evidence="3" id="KW-0902">Two-component regulatory system</keyword>
<dbReference type="CDD" id="cd16917">
    <property type="entry name" value="HATPase_UhpB-NarQ-NarX-like"/>
    <property type="match status" value="1"/>
</dbReference>